<dbReference type="RefSeq" id="WP_094892241.1">
    <property type="nucleotide sequence ID" value="NZ_CP029426.2"/>
</dbReference>
<evidence type="ECO:0000256" key="3">
    <source>
        <dbReference type="ARBA" id="ARBA00022553"/>
    </source>
</evidence>
<dbReference type="Proteomes" id="UP000215884">
    <property type="component" value="Chromosome"/>
</dbReference>
<evidence type="ECO:0000256" key="2">
    <source>
        <dbReference type="ARBA" id="ARBA00012438"/>
    </source>
</evidence>
<dbReference type="Gene3D" id="3.30.565.10">
    <property type="entry name" value="Histidine kinase-like ATPase, C-terminal domain"/>
    <property type="match status" value="1"/>
</dbReference>
<dbReference type="PROSITE" id="PS50113">
    <property type="entry name" value="PAC"/>
    <property type="match status" value="1"/>
</dbReference>
<feature type="domain" description="PAS" evidence="12">
    <location>
        <begin position="134"/>
        <end position="203"/>
    </location>
</feature>
<dbReference type="GO" id="GO:0005524">
    <property type="term" value="F:ATP binding"/>
    <property type="evidence" value="ECO:0007669"/>
    <property type="project" value="UniProtKB-KW"/>
</dbReference>
<dbReference type="SMART" id="SM00091">
    <property type="entry name" value="PAS"/>
    <property type="match status" value="2"/>
</dbReference>
<dbReference type="PRINTS" id="PR00344">
    <property type="entry name" value="BCTRLSENSOR"/>
</dbReference>
<evidence type="ECO:0000256" key="8">
    <source>
        <dbReference type="ARBA" id="ARBA00023012"/>
    </source>
</evidence>
<proteinExistence type="predicted"/>
<dbReference type="InterPro" id="IPR001789">
    <property type="entry name" value="Sig_transdc_resp-reg_receiver"/>
</dbReference>
<evidence type="ECO:0000259" key="13">
    <source>
        <dbReference type="PROSITE" id="PS50113"/>
    </source>
</evidence>
<keyword evidence="15" id="KW-1185">Reference proteome</keyword>
<dbReference type="EMBL" id="CP029426">
    <property type="protein sequence ID" value="AWL99977.1"/>
    <property type="molecule type" value="Genomic_DNA"/>
</dbReference>
<dbReference type="Gene3D" id="3.40.50.2300">
    <property type="match status" value="2"/>
</dbReference>
<evidence type="ECO:0000256" key="5">
    <source>
        <dbReference type="ARBA" id="ARBA00022741"/>
    </source>
</evidence>
<comment type="catalytic activity">
    <reaction evidence="1">
        <text>ATP + protein L-histidine = ADP + protein N-phospho-L-histidine.</text>
        <dbReference type="EC" id="2.7.13.3"/>
    </reaction>
</comment>
<dbReference type="Gene3D" id="1.10.287.130">
    <property type="match status" value="1"/>
</dbReference>
<dbReference type="SMART" id="SM00448">
    <property type="entry name" value="REC"/>
    <property type="match status" value="2"/>
</dbReference>
<dbReference type="GO" id="GO:0006355">
    <property type="term" value="P:regulation of DNA-templated transcription"/>
    <property type="evidence" value="ECO:0007669"/>
    <property type="project" value="InterPro"/>
</dbReference>
<dbReference type="InterPro" id="IPR005467">
    <property type="entry name" value="His_kinase_dom"/>
</dbReference>
<dbReference type="SUPFAM" id="SSF47384">
    <property type="entry name" value="Homodimeric domain of signal transducing histidine kinase"/>
    <property type="match status" value="1"/>
</dbReference>
<evidence type="ECO:0000259" key="10">
    <source>
        <dbReference type="PROSITE" id="PS50109"/>
    </source>
</evidence>
<evidence type="ECO:0000256" key="9">
    <source>
        <dbReference type="PROSITE-ProRule" id="PRU00169"/>
    </source>
</evidence>
<feature type="modified residue" description="4-aspartylphosphate" evidence="9">
    <location>
        <position position="694"/>
    </location>
</feature>
<feature type="domain" description="PAS" evidence="12">
    <location>
        <begin position="260"/>
        <end position="331"/>
    </location>
</feature>
<gene>
    <name evidence="14" type="ORF">CIT40_07975</name>
</gene>
<dbReference type="NCBIfam" id="TIGR00229">
    <property type="entry name" value="sensory_box"/>
    <property type="match status" value="2"/>
</dbReference>
<dbReference type="CDD" id="cd00156">
    <property type="entry name" value="REC"/>
    <property type="match status" value="1"/>
</dbReference>
<dbReference type="InterPro" id="IPR003594">
    <property type="entry name" value="HATPase_dom"/>
</dbReference>
<protein>
    <recommendedName>
        <fullName evidence="2">histidine kinase</fullName>
        <ecNumber evidence="2">2.7.13.3</ecNumber>
    </recommendedName>
</protein>
<dbReference type="PROSITE" id="PS50110">
    <property type="entry name" value="RESPONSE_REGULATORY"/>
    <property type="match status" value="2"/>
</dbReference>
<dbReference type="InterPro" id="IPR036890">
    <property type="entry name" value="HATPase_C_sf"/>
</dbReference>
<dbReference type="Pfam" id="PF00512">
    <property type="entry name" value="HisKA"/>
    <property type="match status" value="1"/>
</dbReference>
<dbReference type="GO" id="GO:0000155">
    <property type="term" value="F:phosphorelay sensor kinase activity"/>
    <property type="evidence" value="ECO:0007669"/>
    <property type="project" value="InterPro"/>
</dbReference>
<dbReference type="SMART" id="SM00387">
    <property type="entry name" value="HATPase_c"/>
    <property type="match status" value="1"/>
</dbReference>
<keyword evidence="6" id="KW-0418">Kinase</keyword>
<dbReference type="Gene3D" id="3.30.450.20">
    <property type="entry name" value="PAS domain"/>
    <property type="match status" value="2"/>
</dbReference>
<dbReference type="InterPro" id="IPR004358">
    <property type="entry name" value="Sig_transdc_His_kin-like_C"/>
</dbReference>
<evidence type="ECO:0000256" key="1">
    <source>
        <dbReference type="ARBA" id="ARBA00000085"/>
    </source>
</evidence>
<feature type="domain" description="PAC" evidence="13">
    <location>
        <begin position="338"/>
        <end position="388"/>
    </location>
</feature>
<dbReference type="AlphaFoldDB" id="A0A2U8PS58"/>
<dbReference type="KEGG" id="brq:CIT40_07975"/>
<organism evidence="14 15">
    <name type="scientific">Bradyrhizobium amphicarpaeae</name>
    <dbReference type="NCBI Taxonomy" id="1404768"/>
    <lineage>
        <taxon>Bacteria</taxon>
        <taxon>Pseudomonadati</taxon>
        <taxon>Pseudomonadota</taxon>
        <taxon>Alphaproteobacteria</taxon>
        <taxon>Hyphomicrobiales</taxon>
        <taxon>Nitrobacteraceae</taxon>
        <taxon>Bradyrhizobium</taxon>
    </lineage>
</organism>
<keyword evidence="3 9" id="KW-0597">Phosphoprotein</keyword>
<dbReference type="SMART" id="SM00388">
    <property type="entry name" value="HisKA"/>
    <property type="match status" value="1"/>
</dbReference>
<evidence type="ECO:0000313" key="15">
    <source>
        <dbReference type="Proteomes" id="UP000215884"/>
    </source>
</evidence>
<dbReference type="PANTHER" id="PTHR43065">
    <property type="entry name" value="SENSOR HISTIDINE KINASE"/>
    <property type="match status" value="1"/>
</dbReference>
<sequence length="770" mass="83391">MRILVIDDELAVRATISMALRFKGFEAVAVESLAAGLRELNGSNFDLAIVDMFVRGVMTGVAAIRALRERAPGVSIIAISGVTAMELDAQDPDMNDVKFLSKPFRPNELVRAIDEAVRARPSVATERGPSEENREQLFVAAVESSDDAIITKSLDGIITGWNHAAQILFGFAPSEAIGQSIDIIVPEELRSEVRTILAKIRNGEKISHHDTVRMTKDGRRIGVSLSVSAVKSRSGAIIGAAKVARDNTAKLREHKALLESEQLAQAIIESSLDAFVQLDHAGTILRWSPNAESMLGWSRGEAVGRHLRDLIMPEDRRAADMQRLNEFLQEFEKGLPGWRYESPSLRRDGTEILTEVSLTALRRDQGYIINGFVRDITERRAAEEQLTQAQKMESVGQLTGGIAHDFNNMLAVITGTVDILATGVADRTDLAGIVKLISDAADRGAELTSRLLAFSRQQPLQPRAVDVNHLVADVARFLRPTLGEEIEISMTSTAEACAALVDPNQLSAAIVNLAINARDAMPQGGKLEIQTSNIVFDPGEVKSDDDVPSGDYVLIAISDTGIGIPPALLTKVFEPFFTTKEAGAGTGLGLSMVYGFVKQSGGQIRIYSEEGCGTTFKIFLPRAGRTADLASDQLQEIFEGGSETILAVEDNDAVRRSVIAQLRLLGYRTLLAANATEALAIVDEGAAFDLLFTDVIMPGPMNGTQLALEVARRRPSVKVLFTSGYPQDALSHQGRIDPGVLLLSKPYRRADLARMLRLAIENKAELVAVG</sequence>
<feature type="domain" description="Response regulatory" evidence="11">
    <location>
        <begin position="2"/>
        <end position="117"/>
    </location>
</feature>
<dbReference type="InterPro" id="IPR000700">
    <property type="entry name" value="PAS-assoc_C"/>
</dbReference>
<evidence type="ECO:0000256" key="4">
    <source>
        <dbReference type="ARBA" id="ARBA00022679"/>
    </source>
</evidence>
<dbReference type="InterPro" id="IPR011006">
    <property type="entry name" value="CheY-like_superfamily"/>
</dbReference>
<feature type="modified residue" description="4-aspartylphosphate" evidence="9">
    <location>
        <position position="51"/>
    </location>
</feature>
<feature type="domain" description="Histidine kinase" evidence="10">
    <location>
        <begin position="401"/>
        <end position="624"/>
    </location>
</feature>
<reference evidence="14 15" key="2">
    <citation type="journal article" date="2019" name="Int. J. Syst. Evol. Microbiol.">
        <title>Description and complete genome sequence of Bradyrhizobium amphicarpaeae sp. nov., harbouring photosystem and nitrogen-fixation genes.</title>
        <authorList>
            <person name="Bromfield E.S.P."/>
            <person name="Cloutier S."/>
            <person name="Nguyen H.D.T."/>
        </authorList>
    </citation>
    <scope>NUCLEOTIDE SEQUENCE [LARGE SCALE GENOMIC DNA]</scope>
    <source>
        <strain evidence="14 15">39S1MB</strain>
    </source>
</reference>
<dbReference type="Pfam" id="PF02518">
    <property type="entry name" value="HATPase_c"/>
    <property type="match status" value="1"/>
</dbReference>
<dbReference type="OrthoDB" id="9796100at2"/>
<keyword evidence="7" id="KW-0067">ATP-binding</keyword>
<dbReference type="SUPFAM" id="SSF55785">
    <property type="entry name" value="PYP-like sensor domain (PAS domain)"/>
    <property type="match status" value="2"/>
</dbReference>
<dbReference type="PROSITE" id="PS50112">
    <property type="entry name" value="PAS"/>
    <property type="match status" value="2"/>
</dbReference>
<dbReference type="InterPro" id="IPR003661">
    <property type="entry name" value="HisK_dim/P_dom"/>
</dbReference>
<evidence type="ECO:0000259" key="11">
    <source>
        <dbReference type="PROSITE" id="PS50110"/>
    </source>
</evidence>
<dbReference type="Pfam" id="PF00989">
    <property type="entry name" value="PAS"/>
    <property type="match status" value="2"/>
</dbReference>
<dbReference type="PROSITE" id="PS50109">
    <property type="entry name" value="HIS_KIN"/>
    <property type="match status" value="1"/>
</dbReference>
<dbReference type="SUPFAM" id="SSF55874">
    <property type="entry name" value="ATPase domain of HSP90 chaperone/DNA topoisomerase II/histidine kinase"/>
    <property type="match status" value="1"/>
</dbReference>
<dbReference type="InterPro" id="IPR013767">
    <property type="entry name" value="PAS_fold"/>
</dbReference>
<dbReference type="InterPro" id="IPR036097">
    <property type="entry name" value="HisK_dim/P_sf"/>
</dbReference>
<accession>A0A2U8PS58</accession>
<evidence type="ECO:0000313" key="14">
    <source>
        <dbReference type="EMBL" id="AWL99977.1"/>
    </source>
</evidence>
<reference evidence="14 15" key="1">
    <citation type="journal article" date="2017" name="Syst. Appl. Microbiol.">
        <title>Soybeans inoculated with root zone soils of Canadian native legumes harbour diverse and novel Bradyrhizobium spp. that possess agricultural potential.</title>
        <authorList>
            <person name="Bromfield E.S.P."/>
            <person name="Cloutier S."/>
            <person name="Tambong J.T."/>
            <person name="Tran Thi T.V."/>
        </authorList>
    </citation>
    <scope>NUCLEOTIDE SEQUENCE [LARGE SCALE GENOMIC DNA]</scope>
    <source>
        <strain evidence="14 15">39S1MB</strain>
    </source>
</reference>
<dbReference type="Pfam" id="PF00072">
    <property type="entry name" value="Response_reg"/>
    <property type="match status" value="2"/>
</dbReference>
<evidence type="ECO:0000259" key="12">
    <source>
        <dbReference type="PROSITE" id="PS50112"/>
    </source>
</evidence>
<name>A0A2U8PS58_9BRAD</name>
<feature type="domain" description="Response regulatory" evidence="11">
    <location>
        <begin position="644"/>
        <end position="760"/>
    </location>
</feature>
<evidence type="ECO:0000256" key="6">
    <source>
        <dbReference type="ARBA" id="ARBA00022777"/>
    </source>
</evidence>
<dbReference type="EC" id="2.7.13.3" evidence="2"/>
<keyword evidence="8" id="KW-0902">Two-component regulatory system</keyword>
<dbReference type="InterPro" id="IPR000014">
    <property type="entry name" value="PAS"/>
</dbReference>
<dbReference type="PANTHER" id="PTHR43065:SF49">
    <property type="entry name" value="HISTIDINE KINASE"/>
    <property type="match status" value="1"/>
</dbReference>
<keyword evidence="5" id="KW-0547">Nucleotide-binding</keyword>
<evidence type="ECO:0000256" key="7">
    <source>
        <dbReference type="ARBA" id="ARBA00022840"/>
    </source>
</evidence>
<dbReference type="CDD" id="cd00082">
    <property type="entry name" value="HisKA"/>
    <property type="match status" value="1"/>
</dbReference>
<dbReference type="InterPro" id="IPR035965">
    <property type="entry name" value="PAS-like_dom_sf"/>
</dbReference>
<keyword evidence="4" id="KW-0808">Transferase</keyword>
<dbReference type="SUPFAM" id="SSF52172">
    <property type="entry name" value="CheY-like"/>
    <property type="match status" value="2"/>
</dbReference>
<dbReference type="CDD" id="cd00130">
    <property type="entry name" value="PAS"/>
    <property type="match status" value="2"/>
</dbReference>